<evidence type="ECO:0000313" key="6">
    <source>
        <dbReference type="Proteomes" id="UP000664398"/>
    </source>
</evidence>
<evidence type="ECO:0000313" key="5">
    <source>
        <dbReference type="EMBL" id="MBO1805396.1"/>
    </source>
</evidence>
<dbReference type="AlphaFoldDB" id="A0A939LWH7"/>
<proteinExistence type="predicted"/>
<dbReference type="PANTHER" id="PTHR30363:SF44">
    <property type="entry name" value="AGA OPERON TRANSCRIPTIONAL REPRESSOR-RELATED"/>
    <property type="match status" value="1"/>
</dbReference>
<protein>
    <submittedName>
        <fullName evidence="5">DeoR/GlpR transcriptional regulator</fullName>
    </submittedName>
</protein>
<name>A0A939LWH7_9MICO</name>
<dbReference type="InterPro" id="IPR001034">
    <property type="entry name" value="DeoR_HTH"/>
</dbReference>
<feature type="domain" description="HTH deoR-type" evidence="4">
    <location>
        <begin position="1"/>
        <end position="56"/>
    </location>
</feature>
<dbReference type="InterPro" id="IPR014036">
    <property type="entry name" value="DeoR-like_C"/>
</dbReference>
<dbReference type="InterPro" id="IPR036390">
    <property type="entry name" value="WH_DNA-bd_sf"/>
</dbReference>
<dbReference type="Pfam" id="PF08220">
    <property type="entry name" value="HTH_DeoR"/>
    <property type="match status" value="1"/>
</dbReference>
<dbReference type="RefSeq" id="WP_208045873.1">
    <property type="nucleotide sequence ID" value="NZ_JAGDYL010000013.1"/>
</dbReference>
<dbReference type="GO" id="GO:0003677">
    <property type="term" value="F:DNA binding"/>
    <property type="evidence" value="ECO:0007669"/>
    <property type="project" value="UniProtKB-KW"/>
</dbReference>
<dbReference type="SUPFAM" id="SSF46785">
    <property type="entry name" value="Winged helix' DNA-binding domain"/>
    <property type="match status" value="1"/>
</dbReference>
<dbReference type="InterPro" id="IPR018356">
    <property type="entry name" value="Tscrpt_reg_HTH_DeoR_CS"/>
</dbReference>
<dbReference type="SMART" id="SM01134">
    <property type="entry name" value="DeoRC"/>
    <property type="match status" value="1"/>
</dbReference>
<dbReference type="PRINTS" id="PR00037">
    <property type="entry name" value="HTHLACR"/>
</dbReference>
<dbReference type="PROSITE" id="PS00894">
    <property type="entry name" value="HTH_DEOR_1"/>
    <property type="match status" value="1"/>
</dbReference>
<sequence length="274" mass="28950">MNERETRILEALEQQGTVQVGGLAEALGVSAVTIRKDLESLEQRRLLRRIRGGATRPQPHVEGEFPERMAVSARAKKAVAVAAAELIEDGDTVAFDTSSTAHFIAREVLGRRDLVVITQSLPTATLFFEMSSAQVIMPGGILRRESSGLVGTRPEHLVGRGRIAKGFFGVTGLSAVGGLLELGLDESESKRVLAEACDEVYGVFSSDKASGFGFHSFCPVESVTGLITDEAFPAADAAEWEAAGVSVRLAPLSPPAARASPLRHDALASGTAAQ</sequence>
<dbReference type="SUPFAM" id="SSF100950">
    <property type="entry name" value="NagB/RpiA/CoA transferase-like"/>
    <property type="match status" value="1"/>
</dbReference>
<keyword evidence="3" id="KW-0804">Transcription</keyword>
<dbReference type="GO" id="GO:0003700">
    <property type="term" value="F:DNA-binding transcription factor activity"/>
    <property type="evidence" value="ECO:0007669"/>
    <property type="project" value="InterPro"/>
</dbReference>
<dbReference type="InterPro" id="IPR037171">
    <property type="entry name" value="NagB/RpiA_transferase-like"/>
</dbReference>
<keyword evidence="2" id="KW-0238">DNA-binding</keyword>
<organism evidence="5 6">
    <name type="scientific">Leucobacter ruminantium</name>
    <dbReference type="NCBI Taxonomy" id="1289170"/>
    <lineage>
        <taxon>Bacteria</taxon>
        <taxon>Bacillati</taxon>
        <taxon>Actinomycetota</taxon>
        <taxon>Actinomycetes</taxon>
        <taxon>Micrococcales</taxon>
        <taxon>Microbacteriaceae</taxon>
        <taxon>Leucobacter</taxon>
    </lineage>
</organism>
<gene>
    <name evidence="5" type="ORF">J4H91_08700</name>
</gene>
<dbReference type="PROSITE" id="PS51000">
    <property type="entry name" value="HTH_DEOR_2"/>
    <property type="match status" value="1"/>
</dbReference>
<dbReference type="PANTHER" id="PTHR30363">
    <property type="entry name" value="HTH-TYPE TRANSCRIPTIONAL REGULATOR SRLR-RELATED"/>
    <property type="match status" value="1"/>
</dbReference>
<dbReference type="Pfam" id="PF00455">
    <property type="entry name" value="DeoRC"/>
    <property type="match status" value="1"/>
</dbReference>
<dbReference type="Gene3D" id="1.10.10.10">
    <property type="entry name" value="Winged helix-like DNA-binding domain superfamily/Winged helix DNA-binding domain"/>
    <property type="match status" value="1"/>
</dbReference>
<accession>A0A939LWH7</accession>
<reference evidence="5" key="1">
    <citation type="submission" date="2021-03" db="EMBL/GenBank/DDBJ databases">
        <title>Leucobacter chromiisoli sp. nov., isolated from chromium-containing soil of chemical plant.</title>
        <authorList>
            <person name="Xu Z."/>
        </authorList>
    </citation>
    <scope>NUCLEOTIDE SEQUENCE</scope>
    <source>
        <strain evidence="5">A2</strain>
    </source>
</reference>
<dbReference type="Gene3D" id="3.40.50.1360">
    <property type="match status" value="1"/>
</dbReference>
<evidence type="ECO:0000259" key="4">
    <source>
        <dbReference type="PROSITE" id="PS51000"/>
    </source>
</evidence>
<keyword evidence="6" id="KW-1185">Reference proteome</keyword>
<dbReference type="InterPro" id="IPR050313">
    <property type="entry name" value="Carb_Metab_HTH_regulators"/>
</dbReference>
<evidence type="ECO:0000256" key="2">
    <source>
        <dbReference type="ARBA" id="ARBA00023125"/>
    </source>
</evidence>
<dbReference type="Proteomes" id="UP000664398">
    <property type="component" value="Unassembled WGS sequence"/>
</dbReference>
<keyword evidence="1" id="KW-0805">Transcription regulation</keyword>
<evidence type="ECO:0000256" key="1">
    <source>
        <dbReference type="ARBA" id="ARBA00023015"/>
    </source>
</evidence>
<dbReference type="EMBL" id="JAGDYL010000013">
    <property type="protein sequence ID" value="MBO1805396.1"/>
    <property type="molecule type" value="Genomic_DNA"/>
</dbReference>
<dbReference type="InterPro" id="IPR036388">
    <property type="entry name" value="WH-like_DNA-bd_sf"/>
</dbReference>
<evidence type="ECO:0000256" key="3">
    <source>
        <dbReference type="ARBA" id="ARBA00023163"/>
    </source>
</evidence>
<dbReference type="SMART" id="SM00420">
    <property type="entry name" value="HTH_DEOR"/>
    <property type="match status" value="1"/>
</dbReference>
<comment type="caution">
    <text evidence="5">The sequence shown here is derived from an EMBL/GenBank/DDBJ whole genome shotgun (WGS) entry which is preliminary data.</text>
</comment>